<evidence type="ECO:0000313" key="2">
    <source>
        <dbReference type="EMBL" id="QDF17797.1"/>
    </source>
</evidence>
<evidence type="ECO:0000256" key="1">
    <source>
        <dbReference type="SAM" id="Phobius"/>
    </source>
</evidence>
<evidence type="ECO:0000313" key="3">
    <source>
        <dbReference type="Proteomes" id="UP000317451"/>
    </source>
</evidence>
<keyword evidence="1" id="KW-0472">Membrane</keyword>
<dbReference type="Proteomes" id="UP000317451">
    <property type="component" value="Segment"/>
</dbReference>
<name>A0A4Y6EIC6_9CAUD</name>
<dbReference type="EMBL" id="MK801727">
    <property type="protein sequence ID" value="QDF17797.1"/>
    <property type="molecule type" value="Genomic_DNA"/>
</dbReference>
<keyword evidence="3" id="KW-1185">Reference proteome</keyword>
<protein>
    <submittedName>
        <fullName evidence="2">Uncharacterized protein</fullName>
    </submittedName>
</protein>
<feature type="transmembrane region" description="Helical" evidence="1">
    <location>
        <begin position="15"/>
        <end position="34"/>
    </location>
</feature>
<dbReference type="GeneID" id="77928560"/>
<reference evidence="2 3" key="1">
    <citation type="submission" date="2019-04" db="EMBL/GenBank/DDBJ databases">
        <authorList>
            <person name="Akwuole F.N."/>
            <person name="Carreras A.M."/>
            <person name="Grubb S.R."/>
            <person name="Yaffe J.A."/>
            <person name="Butela K.A."/>
            <person name="Garlena R.A."/>
            <person name="Russell D.A."/>
            <person name="Pope W.H."/>
            <person name="Jacobs-Sera D."/>
            <person name="Hatfull G.F."/>
        </authorList>
    </citation>
    <scope>NUCLEOTIDE SEQUENCE [LARGE SCALE GENOMIC DNA]</scope>
</reference>
<keyword evidence="1" id="KW-1133">Transmembrane helix</keyword>
<dbReference type="RefSeq" id="YP_010652736.1">
    <property type="nucleotide sequence ID" value="NC_070789.1"/>
</dbReference>
<sequence length="39" mass="4432">MSREPIGRRQRPSCMLYDILAIIVTVCAACWLVLTAPKR</sequence>
<gene>
    <name evidence="2" type="primary">36</name>
    <name evidence="2" type="ORF">SEA_THANKYOUJORDI_36</name>
</gene>
<accession>A0A4Y6EIC6</accession>
<keyword evidence="1" id="KW-0812">Transmembrane</keyword>
<proteinExistence type="predicted"/>
<dbReference type="KEGG" id="vg:77928560"/>
<organism evidence="2 3">
    <name type="scientific">Gordonia phage ThankyouJordi</name>
    <dbReference type="NCBI Taxonomy" id="2571252"/>
    <lineage>
        <taxon>Viruses</taxon>
        <taxon>Duplodnaviria</taxon>
        <taxon>Heunggongvirae</taxon>
        <taxon>Uroviricota</taxon>
        <taxon>Caudoviricetes</taxon>
        <taxon>Nymbaxtervirinae</taxon>
        <taxon>Nymphadoravirus</taxon>
        <taxon>Nymphadoravirus thankyoujordi</taxon>
    </lineage>
</organism>